<evidence type="ECO:0000256" key="1">
    <source>
        <dbReference type="SAM" id="MobiDB-lite"/>
    </source>
</evidence>
<dbReference type="AlphaFoldDB" id="A0A0L0P585"/>
<sequence>MALFDVGGGIVGDDKKMRILRSGVEEKKRDAQARNRTGGPTMATLDFTTKPLARDKLPPARIELATFALQVQRSTTKLRRQLELHRHLLHTNHINFKRRASTKNTKFQRTPVPASSFLIYCTIRYI</sequence>
<proteinExistence type="predicted"/>
<comment type="caution">
    <text evidence="2">The sequence shown here is derived from an EMBL/GenBank/DDBJ whole genome shotgun (WGS) entry which is preliminary data.</text>
</comment>
<dbReference type="Proteomes" id="UP000037122">
    <property type="component" value="Unassembled WGS sequence"/>
</dbReference>
<name>A0A0L0P585_CANAR</name>
<dbReference type="EMBL" id="LGST01000012">
    <property type="protein sequence ID" value="KNE01410.1"/>
    <property type="molecule type" value="Genomic_DNA"/>
</dbReference>
<reference evidence="3" key="1">
    <citation type="journal article" date="2015" name="BMC Genomics">
        <title>Draft genome of a commonly misdiagnosed multidrug resistant pathogen Candida auris.</title>
        <authorList>
            <person name="Chatterjee S."/>
            <person name="Alampalli S.V."/>
            <person name="Nageshan R.K."/>
            <person name="Chettiar S.T."/>
            <person name="Joshi S."/>
            <person name="Tatu U.S."/>
        </authorList>
    </citation>
    <scope>NUCLEOTIDE SEQUENCE [LARGE SCALE GENOMIC DNA]</scope>
    <source>
        <strain evidence="3">6684</strain>
    </source>
</reference>
<protein>
    <submittedName>
        <fullName evidence="2">Uncharacterized protein</fullName>
    </submittedName>
</protein>
<accession>A0A0L0P585</accession>
<feature type="region of interest" description="Disordered" evidence="1">
    <location>
        <begin position="23"/>
        <end position="45"/>
    </location>
</feature>
<feature type="compositionally biased region" description="Basic and acidic residues" evidence="1">
    <location>
        <begin position="23"/>
        <end position="33"/>
    </location>
</feature>
<gene>
    <name evidence="2" type="ORF">QG37_01602</name>
</gene>
<evidence type="ECO:0000313" key="3">
    <source>
        <dbReference type="Proteomes" id="UP000037122"/>
    </source>
</evidence>
<dbReference type="VEuPathDB" id="FungiDB:QG37_01602"/>
<evidence type="ECO:0000313" key="2">
    <source>
        <dbReference type="EMBL" id="KNE01410.1"/>
    </source>
</evidence>
<organism evidence="2 3">
    <name type="scientific">Candidozyma auris</name>
    <name type="common">Yeast</name>
    <name type="synonym">Candida auris</name>
    <dbReference type="NCBI Taxonomy" id="498019"/>
    <lineage>
        <taxon>Eukaryota</taxon>
        <taxon>Fungi</taxon>
        <taxon>Dikarya</taxon>
        <taxon>Ascomycota</taxon>
        <taxon>Saccharomycotina</taxon>
        <taxon>Pichiomycetes</taxon>
        <taxon>Metschnikowiaceae</taxon>
        <taxon>Candidozyma</taxon>
    </lineage>
</organism>